<protein>
    <submittedName>
        <fullName evidence="2">Uncharacterized protein</fullName>
    </submittedName>
</protein>
<accession>A0A9Q0APL9</accession>
<feature type="compositionally biased region" description="Basic and acidic residues" evidence="1">
    <location>
        <begin position="135"/>
        <end position="157"/>
    </location>
</feature>
<evidence type="ECO:0000313" key="3">
    <source>
        <dbReference type="Proteomes" id="UP000829685"/>
    </source>
</evidence>
<proteinExistence type="predicted"/>
<sequence length="157" mass="16637">MFLAALRNTLLSGLAQAKDILFLTEERALESLPEPYIPPEDDDDIAEMPEKLREKAARALHGPAGNPSQLGDPVSLKAELSDTVPTPDEDGAGSSPSTAGSTWASGKETLRGKAAKKLHGPDANPSQLGDPISLEAEHNYNESKSEGPSAPRRDSKL</sequence>
<dbReference type="EMBL" id="JAFIMR010000018">
    <property type="protein sequence ID" value="KAI1867575.1"/>
    <property type="molecule type" value="Genomic_DNA"/>
</dbReference>
<feature type="compositionally biased region" description="Basic and acidic residues" evidence="1">
    <location>
        <begin position="48"/>
        <end position="57"/>
    </location>
</feature>
<evidence type="ECO:0000256" key="1">
    <source>
        <dbReference type="SAM" id="MobiDB-lite"/>
    </source>
</evidence>
<feature type="region of interest" description="Disordered" evidence="1">
    <location>
        <begin position="28"/>
        <end position="157"/>
    </location>
</feature>
<name>A0A9Q0APL9_9PEZI</name>
<organism evidence="2 3">
    <name type="scientific">Neoarthrinium moseri</name>
    <dbReference type="NCBI Taxonomy" id="1658444"/>
    <lineage>
        <taxon>Eukaryota</taxon>
        <taxon>Fungi</taxon>
        <taxon>Dikarya</taxon>
        <taxon>Ascomycota</taxon>
        <taxon>Pezizomycotina</taxon>
        <taxon>Sordariomycetes</taxon>
        <taxon>Xylariomycetidae</taxon>
        <taxon>Amphisphaeriales</taxon>
        <taxon>Apiosporaceae</taxon>
        <taxon>Neoarthrinium</taxon>
    </lineage>
</organism>
<dbReference type="Proteomes" id="UP000829685">
    <property type="component" value="Unassembled WGS sequence"/>
</dbReference>
<feature type="compositionally biased region" description="Low complexity" evidence="1">
    <location>
        <begin position="92"/>
        <end position="106"/>
    </location>
</feature>
<gene>
    <name evidence="2" type="ORF">JX265_007377</name>
</gene>
<keyword evidence="3" id="KW-1185">Reference proteome</keyword>
<comment type="caution">
    <text evidence="2">The sequence shown here is derived from an EMBL/GenBank/DDBJ whole genome shotgun (WGS) entry which is preliminary data.</text>
</comment>
<dbReference type="AlphaFoldDB" id="A0A9Q0APL9"/>
<reference evidence="2" key="1">
    <citation type="submission" date="2021-03" db="EMBL/GenBank/DDBJ databases">
        <title>Revisited historic fungal species revealed as producer of novel bioactive compounds through whole genome sequencing and comparative genomics.</title>
        <authorList>
            <person name="Vignolle G.A."/>
            <person name="Hochenegger N."/>
            <person name="Mach R.L."/>
            <person name="Mach-Aigner A.R."/>
            <person name="Javad Rahimi M."/>
            <person name="Salim K.A."/>
            <person name="Chan C.M."/>
            <person name="Lim L.B.L."/>
            <person name="Cai F."/>
            <person name="Druzhinina I.S."/>
            <person name="U'Ren J.M."/>
            <person name="Derntl C."/>
        </authorList>
    </citation>
    <scope>NUCLEOTIDE SEQUENCE</scope>
    <source>
        <strain evidence="2">TUCIM 5799</strain>
    </source>
</reference>
<evidence type="ECO:0000313" key="2">
    <source>
        <dbReference type="EMBL" id="KAI1867575.1"/>
    </source>
</evidence>